<keyword evidence="4" id="KW-0256">Endoplasmic reticulum</keyword>
<dbReference type="EMBL" id="LK052948">
    <property type="protein sequence ID" value="CDR46918.1"/>
    <property type="molecule type" value="Genomic_DNA"/>
</dbReference>
<dbReference type="AlphaFoldDB" id="A0A061BAF3"/>
<dbReference type="GO" id="GO:0006487">
    <property type="term" value="P:protein N-linked glycosylation"/>
    <property type="evidence" value="ECO:0007669"/>
    <property type="project" value="TreeGrafter"/>
</dbReference>
<sequence length="304" mass="33365">MARWLASAALLAAAASSLARAAIVVRDGKLSLIDAVGASAVATTAFTSDSPSPLPARQLSPTDALKLSFTVLNDSAPFAPQQAAVLVQPVNEEERKQPGRDWTSWVKVRQNSGKARWDLDLSRADPSLLSLSSGPLSFTLILGHPYVAPLSLPLGTFTLPSSLVLPFPFPPDEDLPKHWEVERYKPMPEIQWTFREGEKKVNKVLALGGTAVVLAPWLVLLVAFRYILPSLHLSSSPLILTFLASLTALELLFIVYWVRLRLIPTLPIFLGLGAWNAWIGRRALGEVRRRRIAREEKEAGKKVE</sequence>
<dbReference type="PANTHER" id="PTHR12640:SF0">
    <property type="entry name" value="DOLICHYL-DIPHOSPHOOLIGOSACCHARIDE--PROTEIN GLYCOSYLTRANSFERASE SUBUNIT 2"/>
    <property type="match status" value="1"/>
</dbReference>
<evidence type="ECO:0000259" key="9">
    <source>
        <dbReference type="Pfam" id="PF25147"/>
    </source>
</evidence>
<accession>A0A061BAF3</accession>
<name>A0A061BAF3_RHOTO</name>
<feature type="transmembrane region" description="Helical" evidence="7">
    <location>
        <begin position="204"/>
        <end position="226"/>
    </location>
</feature>
<keyword evidence="5 7" id="KW-1133">Transmembrane helix</keyword>
<dbReference type="OrthoDB" id="432292at2759"/>
<reference evidence="10" key="1">
    <citation type="journal article" date="2014" name="Genome Announc.">
        <title>Draft genome sequence of Rhodosporidium toruloides CECT1137, an oleaginous yeast of biotechnological interest.</title>
        <authorList>
            <person name="Morin N."/>
            <person name="Calcas X."/>
            <person name="Devillers H."/>
            <person name="Durrens P."/>
            <person name="Sherman D.J."/>
            <person name="Nicaud J.-M."/>
            <person name="Neuveglise C."/>
        </authorList>
    </citation>
    <scope>NUCLEOTIDE SEQUENCE</scope>
    <source>
        <strain evidence="10">CECT1137</strain>
    </source>
</reference>
<keyword evidence="2 7" id="KW-0812">Transmembrane</keyword>
<organism evidence="10">
    <name type="scientific">Rhodotorula toruloides</name>
    <name type="common">Yeast</name>
    <name type="synonym">Rhodosporidium toruloides</name>
    <dbReference type="NCBI Taxonomy" id="5286"/>
    <lineage>
        <taxon>Eukaryota</taxon>
        <taxon>Fungi</taxon>
        <taxon>Dikarya</taxon>
        <taxon>Basidiomycota</taxon>
        <taxon>Pucciniomycotina</taxon>
        <taxon>Microbotryomycetes</taxon>
        <taxon>Sporidiobolales</taxon>
        <taxon>Sporidiobolaceae</taxon>
        <taxon>Rhodotorula</taxon>
    </lineage>
</organism>
<feature type="chain" id="PRO_5044288149" evidence="8">
    <location>
        <begin position="22"/>
        <end position="304"/>
    </location>
</feature>
<proteinExistence type="predicted"/>
<feature type="domain" description="Ribophorin II C-terminal" evidence="9">
    <location>
        <begin position="194"/>
        <end position="291"/>
    </location>
</feature>
<evidence type="ECO:0000256" key="6">
    <source>
        <dbReference type="ARBA" id="ARBA00023136"/>
    </source>
</evidence>
<evidence type="ECO:0000256" key="3">
    <source>
        <dbReference type="ARBA" id="ARBA00022729"/>
    </source>
</evidence>
<protein>
    <submittedName>
        <fullName evidence="10">RHTO0S13e03378g1_1</fullName>
    </submittedName>
</protein>
<evidence type="ECO:0000256" key="4">
    <source>
        <dbReference type="ARBA" id="ARBA00022824"/>
    </source>
</evidence>
<keyword evidence="3 8" id="KW-0732">Signal</keyword>
<comment type="subcellular location">
    <subcellularLocation>
        <location evidence="1">Endoplasmic reticulum membrane</location>
        <topology evidence="1">Multi-pass membrane protein</topology>
    </subcellularLocation>
</comment>
<evidence type="ECO:0000256" key="2">
    <source>
        <dbReference type="ARBA" id="ARBA00022692"/>
    </source>
</evidence>
<dbReference type="InterPro" id="IPR056790">
    <property type="entry name" value="Ribophorin_II_C"/>
</dbReference>
<gene>
    <name evidence="10" type="ORF">RHTO0S_13e03378g</name>
</gene>
<dbReference type="GO" id="GO:0008250">
    <property type="term" value="C:oligosaccharyltransferase complex"/>
    <property type="evidence" value="ECO:0007669"/>
    <property type="project" value="InterPro"/>
</dbReference>
<feature type="signal peptide" evidence="8">
    <location>
        <begin position="1"/>
        <end position="21"/>
    </location>
</feature>
<evidence type="ECO:0000256" key="8">
    <source>
        <dbReference type="SAM" id="SignalP"/>
    </source>
</evidence>
<evidence type="ECO:0000313" key="10">
    <source>
        <dbReference type="EMBL" id="CDR46918.1"/>
    </source>
</evidence>
<dbReference type="InterPro" id="IPR008814">
    <property type="entry name" value="Swp1"/>
</dbReference>
<evidence type="ECO:0000256" key="1">
    <source>
        <dbReference type="ARBA" id="ARBA00004477"/>
    </source>
</evidence>
<dbReference type="Pfam" id="PF25147">
    <property type="entry name" value="Ribophorin_II_C"/>
    <property type="match status" value="1"/>
</dbReference>
<evidence type="ECO:0000256" key="7">
    <source>
        <dbReference type="SAM" id="Phobius"/>
    </source>
</evidence>
<dbReference type="PANTHER" id="PTHR12640">
    <property type="entry name" value="RIBOPHORIN II"/>
    <property type="match status" value="1"/>
</dbReference>
<dbReference type="UniPathway" id="UPA00378"/>
<feature type="transmembrane region" description="Helical" evidence="7">
    <location>
        <begin position="238"/>
        <end position="258"/>
    </location>
</feature>
<evidence type="ECO:0000256" key="5">
    <source>
        <dbReference type="ARBA" id="ARBA00022989"/>
    </source>
</evidence>
<keyword evidence="6 7" id="KW-0472">Membrane</keyword>